<evidence type="ECO:0000256" key="2">
    <source>
        <dbReference type="RuleBase" id="RU363072"/>
    </source>
</evidence>
<dbReference type="Proteomes" id="UP000316887">
    <property type="component" value="Unassembled WGS sequence"/>
</dbReference>
<evidence type="ECO:0000256" key="3">
    <source>
        <dbReference type="SAM" id="MobiDB-lite"/>
    </source>
</evidence>
<reference evidence="4 5" key="1">
    <citation type="submission" date="2019-06" db="EMBL/GenBank/DDBJ databases">
        <title>Genome sequencing of Zymomonas mobilis strains for genetic engineering and biofuel applications.</title>
        <authorList>
            <person name="Teravest M."/>
        </authorList>
    </citation>
    <scope>NUCLEOTIDE SEQUENCE [LARGE SCALE GENOMIC DNA]</scope>
    <source>
        <strain evidence="4 5">AN0101</strain>
    </source>
</reference>
<dbReference type="GO" id="GO:0015288">
    <property type="term" value="F:porin activity"/>
    <property type="evidence" value="ECO:0007669"/>
    <property type="project" value="InterPro"/>
</dbReference>
<dbReference type="Pfam" id="PF04966">
    <property type="entry name" value="OprB"/>
    <property type="match status" value="1"/>
</dbReference>
<evidence type="ECO:0000256" key="1">
    <source>
        <dbReference type="ARBA" id="ARBA00008769"/>
    </source>
</evidence>
<dbReference type="InterPro" id="IPR007049">
    <property type="entry name" value="Carb-sel_porin_OprB"/>
</dbReference>
<evidence type="ECO:0000313" key="5">
    <source>
        <dbReference type="Proteomes" id="UP000316887"/>
    </source>
</evidence>
<dbReference type="InterPro" id="IPR052932">
    <property type="entry name" value="OprB_Porin"/>
</dbReference>
<accession>A0A542W2J7</accession>
<sequence>MLLWCRQNIRQIIAGGTLFFNASALYAGATEATTLSKIRYLATEKSSGHSDSTLSLTDKNISEPTPPDASAAELIPHDQHLLGDWGGALTTLKSHGVDLTVNYLGESVGNVSGGIKPGVDYADQRALGIDVDWQKLAGIKGFSTHLLLVNRVGNGVGPDYVGDNLYNESEIWGGAGHSLHLAYIYGQENLLNDKLIIAAGRLSPGLFFNSSPIYCSFFSFGICPTPQAIRGGSQGAFSMAPGNTFGGYTRYSPGYDLYVQTGVFGADSHLGGSSGFSWTTKDVTGVTVPFEFGWTPGQNPGENPMHFKAGFYYTTGSAKDVYYNTARQPMALYGGDPLKRRGYMAEWVGMDAMLIRHGKGANQGLTLFANYSHTDGNISVFQDLAFIGLEDHGLIKSRPLDSFGVQFVYSHQSAATRRSERLEQAYGIGDAYPQTYTSIIEAQYSAHIYNGVDLTPDIQYVIRPNAQSRYRNAVVLGIRTQIQL</sequence>
<name>A0A542W2J7_ZYMMB</name>
<protein>
    <submittedName>
        <fullName evidence="4">OprB family porin</fullName>
    </submittedName>
</protein>
<dbReference type="InterPro" id="IPR038673">
    <property type="entry name" value="OprB_sf"/>
</dbReference>
<dbReference type="GO" id="GO:0008643">
    <property type="term" value="P:carbohydrate transport"/>
    <property type="evidence" value="ECO:0007669"/>
    <property type="project" value="InterPro"/>
</dbReference>
<dbReference type="GO" id="GO:0016020">
    <property type="term" value="C:membrane"/>
    <property type="evidence" value="ECO:0007669"/>
    <property type="project" value="InterPro"/>
</dbReference>
<comment type="caution">
    <text evidence="4">The sequence shown here is derived from an EMBL/GenBank/DDBJ whole genome shotgun (WGS) entry which is preliminary data.</text>
</comment>
<dbReference type="EMBL" id="VFOF01000001">
    <property type="protein sequence ID" value="TQL17793.1"/>
    <property type="molecule type" value="Genomic_DNA"/>
</dbReference>
<proteinExistence type="inferred from homology"/>
<feature type="region of interest" description="Disordered" evidence="3">
    <location>
        <begin position="47"/>
        <end position="68"/>
    </location>
</feature>
<dbReference type="PANTHER" id="PTHR37944:SF1">
    <property type="entry name" value="PORIN B"/>
    <property type="match status" value="1"/>
</dbReference>
<dbReference type="Gene3D" id="2.40.160.180">
    <property type="entry name" value="Carbohydrate-selective porin OprB"/>
    <property type="match status" value="1"/>
</dbReference>
<dbReference type="PANTHER" id="PTHR37944">
    <property type="entry name" value="PORIN B"/>
    <property type="match status" value="1"/>
</dbReference>
<organism evidence="4 5">
    <name type="scientific">Zymomonas mobilis</name>
    <dbReference type="NCBI Taxonomy" id="542"/>
    <lineage>
        <taxon>Bacteria</taxon>
        <taxon>Pseudomonadati</taxon>
        <taxon>Pseudomonadota</taxon>
        <taxon>Alphaproteobacteria</taxon>
        <taxon>Sphingomonadales</taxon>
        <taxon>Zymomonadaceae</taxon>
        <taxon>Zymomonas</taxon>
    </lineage>
</organism>
<feature type="compositionally biased region" description="Polar residues" evidence="3">
    <location>
        <begin position="49"/>
        <end position="63"/>
    </location>
</feature>
<evidence type="ECO:0000313" key="4">
    <source>
        <dbReference type="EMBL" id="TQL17793.1"/>
    </source>
</evidence>
<dbReference type="RefSeq" id="WP_141920191.1">
    <property type="nucleotide sequence ID" value="NZ_VFOF01000001.1"/>
</dbReference>
<dbReference type="AlphaFoldDB" id="A0A542W2J7"/>
<gene>
    <name evidence="4" type="ORF">FBY58_1398</name>
</gene>
<dbReference type="OrthoDB" id="177316at2"/>
<comment type="similarity">
    <text evidence="1 2">Belongs to the OprB family.</text>
</comment>